<evidence type="ECO:0000256" key="2">
    <source>
        <dbReference type="SAM" id="MobiDB-lite"/>
    </source>
</evidence>
<gene>
    <name evidence="3" type="ORF">CmeUKMEL1_07685</name>
</gene>
<protein>
    <submittedName>
        <fullName evidence="3">Uncharacterized protein</fullName>
    </submittedName>
</protein>
<accession>A0A2P4Z0G3</accession>
<proteinExistence type="predicted"/>
<evidence type="ECO:0000313" key="4">
    <source>
        <dbReference type="Proteomes" id="UP000236928"/>
    </source>
</evidence>
<evidence type="ECO:0000313" key="3">
    <source>
        <dbReference type="EMBL" id="POM83496.1"/>
    </source>
</evidence>
<comment type="caution">
    <text evidence="3">The sequence shown here is derived from an EMBL/GenBank/DDBJ whole genome shotgun (WGS) entry which is preliminary data.</text>
</comment>
<name>A0A2P4Z0G3_9CRYT</name>
<feature type="region of interest" description="Disordered" evidence="2">
    <location>
        <begin position="28"/>
        <end position="58"/>
    </location>
</feature>
<feature type="compositionally biased region" description="Polar residues" evidence="2">
    <location>
        <begin position="44"/>
        <end position="53"/>
    </location>
</feature>
<dbReference type="AlphaFoldDB" id="A0A2P4Z0G3"/>
<dbReference type="OrthoDB" id="1938039at2759"/>
<organism evidence="3 4">
    <name type="scientific">Cryptosporidium meleagridis</name>
    <dbReference type="NCBI Taxonomy" id="93969"/>
    <lineage>
        <taxon>Eukaryota</taxon>
        <taxon>Sar</taxon>
        <taxon>Alveolata</taxon>
        <taxon>Apicomplexa</taxon>
        <taxon>Conoidasida</taxon>
        <taxon>Coccidia</taxon>
        <taxon>Eucoccidiorida</taxon>
        <taxon>Eimeriorina</taxon>
        <taxon>Cryptosporidiidae</taxon>
        <taxon>Cryptosporidium</taxon>
    </lineage>
</organism>
<reference evidence="3 4" key="1">
    <citation type="submission" date="2014-04" db="EMBL/GenBank/DDBJ databases">
        <title>Comparative Genomics of Cryptosporidium Species.</title>
        <authorList>
            <person name="Silva J.C."/>
            <person name="Su Q."/>
            <person name="Chalmers R."/>
            <person name="Chibucos M.C."/>
            <person name="Elwin K."/>
            <person name="Godinez A."/>
            <person name="Guo F."/>
            <person name="Huynh K."/>
            <person name="Orvis J."/>
            <person name="Ott S."/>
            <person name="Sadzewicz L."/>
            <person name="Sengamalay N."/>
            <person name="Shetty A."/>
            <person name="Sun M."/>
            <person name="Tallon L."/>
            <person name="Xiao L."/>
            <person name="Zhang H."/>
            <person name="Fraser C.M."/>
            <person name="Zhu G."/>
            <person name="Kissinger J."/>
            <person name="Widmer G."/>
        </authorList>
    </citation>
    <scope>NUCLEOTIDE SEQUENCE [LARGE SCALE GENOMIC DNA]</scope>
    <source>
        <strain evidence="3 4">UKMEL1</strain>
    </source>
</reference>
<dbReference type="EMBL" id="JIBK01000015">
    <property type="protein sequence ID" value="POM83496.1"/>
    <property type="molecule type" value="Genomic_DNA"/>
</dbReference>
<dbReference type="Proteomes" id="UP000236928">
    <property type="component" value="Unassembled WGS sequence"/>
</dbReference>
<feature type="coiled-coil region" evidence="1">
    <location>
        <begin position="67"/>
        <end position="122"/>
    </location>
</feature>
<sequence length="126" mass="14530">MQSNSRSAKGSSTFDTSQFAIWELNQASTSPVSPTSSNSPDSEYQLNPLTPTSDPFDPKFESRCSSCEIYLRRMHGLENELQILTNNIYCLFKTAKEEIQRKDKLIQEKDELIKQLKRTKTKQYNK</sequence>
<feature type="compositionally biased region" description="Low complexity" evidence="2">
    <location>
        <begin position="28"/>
        <end position="42"/>
    </location>
</feature>
<keyword evidence="1" id="KW-0175">Coiled coil</keyword>
<keyword evidence="4" id="KW-1185">Reference proteome</keyword>
<evidence type="ECO:0000256" key="1">
    <source>
        <dbReference type="SAM" id="Coils"/>
    </source>
</evidence>
<dbReference type="VEuPathDB" id="CryptoDB:CmeUKMEL1_07685"/>